<dbReference type="InterPro" id="IPR027408">
    <property type="entry name" value="PNPase/RNase_PH_dom_sf"/>
</dbReference>
<dbReference type="CDD" id="cd11369">
    <property type="entry name" value="RNase_PH_RRP43"/>
    <property type="match status" value="1"/>
</dbReference>
<accession>A0ABR3BYP4</accession>
<dbReference type="InterPro" id="IPR001247">
    <property type="entry name" value="ExoRNase_PH_dom1"/>
</dbReference>
<evidence type="ECO:0000256" key="5">
    <source>
        <dbReference type="ARBA" id="ARBA00022552"/>
    </source>
</evidence>
<keyword evidence="8" id="KW-0539">Nucleus</keyword>
<comment type="subcellular location">
    <subcellularLocation>
        <location evidence="1">Cytoplasm</location>
    </subcellularLocation>
    <subcellularLocation>
        <location evidence="2">Nucleus</location>
        <location evidence="2">Nucleolus</location>
    </subcellularLocation>
</comment>
<sequence>MSTATATATATAPTPTPTVGTTGVGGANAAAVFKRLHPASYLSRFLNSGYRPDGRPILSSSSSQSTASASAVDDIWRQVSINTGSISTAHGSALVRMGDTTMVCGVKAEIGEPDTETPGEGFVVPNIDLPALSSPKFKPGPPGDEAQTYSNWLNELLVSSKTIPLSSLLIAPGKAAWVLYIDVVCINYDGNAFDAAVLAVMAALRNTRLPKAVYDDDTQRTICSRTERYPLKLGRMPLSCSFGIFESTHLLPDPTSFETPLLPTILTIALDQDGQAALVRQEGLGGLRKGGGGKDGKEVVDEAWELSEKRVEVLRRVLDEAEA</sequence>
<feature type="region of interest" description="Disordered" evidence="10">
    <location>
        <begin position="1"/>
        <end position="23"/>
    </location>
</feature>
<dbReference type="SUPFAM" id="SSF54211">
    <property type="entry name" value="Ribosomal protein S5 domain 2-like"/>
    <property type="match status" value="1"/>
</dbReference>
<keyword evidence="4" id="KW-0963">Cytoplasm</keyword>
<dbReference type="Proteomes" id="UP000054399">
    <property type="component" value="Unassembled WGS sequence"/>
</dbReference>
<proteinExistence type="inferred from homology"/>
<dbReference type="Gene3D" id="3.30.230.70">
    <property type="entry name" value="GHMP Kinase, N-terminal domain"/>
    <property type="match status" value="1"/>
</dbReference>
<evidence type="ECO:0000256" key="1">
    <source>
        <dbReference type="ARBA" id="ARBA00004496"/>
    </source>
</evidence>
<dbReference type="EMBL" id="ATAM02000002">
    <property type="protein sequence ID" value="KAL0253503.1"/>
    <property type="molecule type" value="Genomic_DNA"/>
</dbReference>
<evidence type="ECO:0000256" key="8">
    <source>
        <dbReference type="ARBA" id="ARBA00023242"/>
    </source>
</evidence>
<evidence type="ECO:0000256" key="6">
    <source>
        <dbReference type="ARBA" id="ARBA00022835"/>
    </source>
</evidence>
<dbReference type="GeneID" id="91987733"/>
<evidence type="ECO:0000256" key="10">
    <source>
        <dbReference type="SAM" id="MobiDB-lite"/>
    </source>
</evidence>
<dbReference type="InterPro" id="IPR020568">
    <property type="entry name" value="Ribosomal_Su5_D2-typ_SF"/>
</dbReference>
<dbReference type="InterPro" id="IPR033196">
    <property type="entry name" value="Rrp43"/>
</dbReference>
<evidence type="ECO:0000256" key="9">
    <source>
        <dbReference type="ARBA" id="ARBA00030617"/>
    </source>
</evidence>
<name>A0ABR3BYP4_9TREE</name>
<keyword evidence="5" id="KW-0698">rRNA processing</keyword>
<keyword evidence="7" id="KW-0694">RNA-binding</keyword>
<dbReference type="Pfam" id="PF01138">
    <property type="entry name" value="RNase_PH"/>
    <property type="match status" value="1"/>
</dbReference>
<reference evidence="12 13" key="2">
    <citation type="submission" date="2024-01" db="EMBL/GenBank/DDBJ databases">
        <title>Comparative genomics of Cryptococcus and Kwoniella reveals pathogenesis evolution and contrasting modes of karyotype evolution via chromosome fusion or intercentromeric recombination.</title>
        <authorList>
            <person name="Coelho M.A."/>
            <person name="David-Palma M."/>
            <person name="Shea T."/>
            <person name="Bowers K."/>
            <person name="Mcginley-Smith S."/>
            <person name="Mohammad A.W."/>
            <person name="Gnirke A."/>
            <person name="Yurkov A.M."/>
            <person name="Nowrousian M."/>
            <person name="Sun S."/>
            <person name="Cuomo C.A."/>
            <person name="Heitman J."/>
        </authorList>
    </citation>
    <scope>NUCLEOTIDE SEQUENCE [LARGE SCALE GENOMIC DNA]</scope>
    <source>
        <strain evidence="12 13">IND107</strain>
    </source>
</reference>
<dbReference type="InterPro" id="IPR036345">
    <property type="entry name" value="ExoRNase_PH_dom2_sf"/>
</dbReference>
<gene>
    <name evidence="12" type="ORF">I308_100875</name>
</gene>
<feature type="domain" description="Exoribonuclease phosphorolytic" evidence="11">
    <location>
        <begin position="77"/>
        <end position="210"/>
    </location>
</feature>
<evidence type="ECO:0000313" key="13">
    <source>
        <dbReference type="Proteomes" id="UP000054399"/>
    </source>
</evidence>
<dbReference type="InterPro" id="IPR050590">
    <property type="entry name" value="Exosome_comp_Rrp42_subfam"/>
</dbReference>
<comment type="similarity">
    <text evidence="3">Belongs to the RNase PH family.</text>
</comment>
<comment type="caution">
    <text evidence="12">The sequence shown here is derived from an EMBL/GenBank/DDBJ whole genome shotgun (WGS) entry which is preliminary data.</text>
</comment>
<keyword evidence="13" id="KW-1185">Reference proteome</keyword>
<reference evidence="13" key="1">
    <citation type="submission" date="2015-01" db="EMBL/GenBank/DDBJ databases">
        <title>The Genome Sequence of Cryptococcus gattii MMRL2647.</title>
        <authorList>
            <consortium name="The Broad Institute Genomics Platform"/>
            <person name="Cuomo C."/>
            <person name="Litvintseva A."/>
            <person name="Chen Y."/>
            <person name="Heitman J."/>
            <person name="Sun S."/>
            <person name="Springer D."/>
            <person name="Dromer F."/>
            <person name="Young S."/>
            <person name="Zeng Q."/>
            <person name="Gargeya S."/>
            <person name="Abouelleil A."/>
            <person name="Alvarado L."/>
            <person name="Chapman S.B."/>
            <person name="Gainer-Dewar J."/>
            <person name="Goldberg J."/>
            <person name="Griggs A."/>
            <person name="Gujja S."/>
            <person name="Hansen M."/>
            <person name="Howarth C."/>
            <person name="Imamovic A."/>
            <person name="Larimer J."/>
            <person name="Murphy C."/>
            <person name="Naylor J."/>
            <person name="Pearson M."/>
            <person name="Priest M."/>
            <person name="Roberts A."/>
            <person name="Saif S."/>
            <person name="Shea T."/>
            <person name="Sykes S."/>
            <person name="Wortman J."/>
            <person name="Nusbaum C."/>
            <person name="Birren B."/>
        </authorList>
    </citation>
    <scope>NUCLEOTIDE SEQUENCE [LARGE SCALE GENOMIC DNA]</scope>
    <source>
        <strain evidence="13">IND107</strain>
    </source>
</reference>
<evidence type="ECO:0000256" key="4">
    <source>
        <dbReference type="ARBA" id="ARBA00022490"/>
    </source>
</evidence>
<evidence type="ECO:0000256" key="3">
    <source>
        <dbReference type="ARBA" id="ARBA00006678"/>
    </source>
</evidence>
<organism evidence="12 13">
    <name type="scientific">Cryptococcus tetragattii IND107</name>
    <dbReference type="NCBI Taxonomy" id="1296105"/>
    <lineage>
        <taxon>Eukaryota</taxon>
        <taxon>Fungi</taxon>
        <taxon>Dikarya</taxon>
        <taxon>Basidiomycota</taxon>
        <taxon>Agaricomycotina</taxon>
        <taxon>Tremellomycetes</taxon>
        <taxon>Tremellales</taxon>
        <taxon>Cryptococcaceae</taxon>
        <taxon>Cryptococcus</taxon>
        <taxon>Cryptococcus gattii species complex</taxon>
    </lineage>
</organism>
<protein>
    <recommendedName>
        <fullName evidence="9">Ribosomal RNA-processing protein 43</fullName>
    </recommendedName>
</protein>
<dbReference type="RefSeq" id="XP_066615724.1">
    <property type="nucleotide sequence ID" value="XM_066755438.1"/>
</dbReference>
<keyword evidence="6" id="KW-0271">Exosome</keyword>
<dbReference type="PANTHER" id="PTHR11097">
    <property type="entry name" value="EXOSOME COMPLEX EXONUCLEASE RIBOSOMAL RNA PROCESSING PROTEIN"/>
    <property type="match status" value="1"/>
</dbReference>
<evidence type="ECO:0000256" key="2">
    <source>
        <dbReference type="ARBA" id="ARBA00004604"/>
    </source>
</evidence>
<evidence type="ECO:0000313" key="12">
    <source>
        <dbReference type="EMBL" id="KAL0253503.1"/>
    </source>
</evidence>
<evidence type="ECO:0000259" key="11">
    <source>
        <dbReference type="Pfam" id="PF01138"/>
    </source>
</evidence>
<dbReference type="PANTHER" id="PTHR11097:SF9">
    <property type="entry name" value="EXOSOME COMPLEX COMPONENT RRP43"/>
    <property type="match status" value="1"/>
</dbReference>
<evidence type="ECO:0000256" key="7">
    <source>
        <dbReference type="ARBA" id="ARBA00022884"/>
    </source>
</evidence>
<dbReference type="SUPFAM" id="SSF55666">
    <property type="entry name" value="Ribonuclease PH domain 2-like"/>
    <property type="match status" value="1"/>
</dbReference>